<protein>
    <submittedName>
        <fullName evidence="1">Uncharacterized protein</fullName>
    </submittedName>
</protein>
<name>J4URU8_BEAB2</name>
<evidence type="ECO:0000313" key="1">
    <source>
        <dbReference type="EMBL" id="EJP68267.1"/>
    </source>
</evidence>
<sequence>MRICIYYDCVWYSKALISQACTYRGVLGVRIVTDRRAREKKASEPRDLSAYM</sequence>
<dbReference type="HOGENOM" id="CLU_3086875_0_0_1"/>
<reference evidence="1 2" key="1">
    <citation type="journal article" date="2012" name="Sci. Rep.">
        <title>Genomic perspectives on the evolution of fungal entomopathogenicity in Beauveria bassiana.</title>
        <authorList>
            <person name="Xiao G."/>
            <person name="Ying S.H."/>
            <person name="Zheng P."/>
            <person name="Wang Z.L."/>
            <person name="Zhang S."/>
            <person name="Xie X.Q."/>
            <person name="Shang Y."/>
            <person name="St Leger R.J."/>
            <person name="Zhao G.P."/>
            <person name="Wang C."/>
            <person name="Feng M.G."/>
        </authorList>
    </citation>
    <scope>NUCLEOTIDE SEQUENCE [LARGE SCALE GENOMIC DNA]</scope>
    <source>
        <strain evidence="1 2">ARSEF 2860</strain>
    </source>
</reference>
<organism evidence="1 2">
    <name type="scientific">Beauveria bassiana (strain ARSEF 2860)</name>
    <name type="common">White muscardine disease fungus</name>
    <name type="synonym">Tritirachium shiotae</name>
    <dbReference type="NCBI Taxonomy" id="655819"/>
    <lineage>
        <taxon>Eukaryota</taxon>
        <taxon>Fungi</taxon>
        <taxon>Dikarya</taxon>
        <taxon>Ascomycota</taxon>
        <taxon>Pezizomycotina</taxon>
        <taxon>Sordariomycetes</taxon>
        <taxon>Hypocreomycetidae</taxon>
        <taxon>Hypocreales</taxon>
        <taxon>Cordycipitaceae</taxon>
        <taxon>Beauveria</taxon>
    </lineage>
</organism>
<dbReference type="Proteomes" id="UP000002762">
    <property type="component" value="Unassembled WGS sequence"/>
</dbReference>
<gene>
    <name evidence="1" type="ORF">BBA_03163</name>
</gene>
<dbReference type="InParanoid" id="J4URU8"/>
<accession>J4URU8</accession>
<keyword evidence="2" id="KW-1185">Reference proteome</keyword>
<evidence type="ECO:0000313" key="2">
    <source>
        <dbReference type="Proteomes" id="UP000002762"/>
    </source>
</evidence>
<dbReference type="RefSeq" id="XP_008596482.1">
    <property type="nucleotide sequence ID" value="XM_008598260.1"/>
</dbReference>
<dbReference type="GeneID" id="19886175"/>
<dbReference type="AlphaFoldDB" id="J4URU8"/>
<proteinExistence type="predicted"/>
<dbReference type="EMBL" id="JH725155">
    <property type="protein sequence ID" value="EJP68267.1"/>
    <property type="molecule type" value="Genomic_DNA"/>
</dbReference>